<protein>
    <submittedName>
        <fullName evidence="6">OmpA family protein</fullName>
    </submittedName>
</protein>
<gene>
    <name evidence="6" type="ORF">F0225_02870</name>
</gene>
<dbReference type="EMBL" id="VTXC01000005">
    <property type="protein sequence ID" value="NOH70284.1"/>
    <property type="molecule type" value="Genomic_DNA"/>
</dbReference>
<dbReference type="Gene3D" id="3.30.1330.60">
    <property type="entry name" value="OmpA-like domain"/>
    <property type="match status" value="1"/>
</dbReference>
<dbReference type="InterPro" id="IPR041544">
    <property type="entry name" value="MotY_N"/>
</dbReference>
<dbReference type="CDD" id="cd07185">
    <property type="entry name" value="OmpA_C-like"/>
    <property type="match status" value="1"/>
</dbReference>
<comment type="caution">
    <text evidence="6">The sequence shown here is derived from an EMBL/GenBank/DDBJ whole genome shotgun (WGS) entry which is preliminary data.</text>
</comment>
<dbReference type="AlphaFoldDB" id="A0A7Y3ZXJ0"/>
<dbReference type="InterPro" id="IPR050330">
    <property type="entry name" value="Bact_OuterMem_StrucFunc"/>
</dbReference>
<feature type="signal peptide" evidence="4">
    <location>
        <begin position="1"/>
        <end position="22"/>
    </location>
</feature>
<evidence type="ECO:0000313" key="6">
    <source>
        <dbReference type="EMBL" id="NOH70284.1"/>
    </source>
</evidence>
<proteinExistence type="predicted"/>
<reference evidence="6 7" key="1">
    <citation type="submission" date="2019-09" db="EMBL/GenBank/DDBJ databases">
        <title>Draft genome sequencing and comparative genomics of hatchery-associated Vibrios.</title>
        <authorList>
            <person name="Kehlet-Delgado H."/>
            <person name="Mueller R.S."/>
        </authorList>
    </citation>
    <scope>NUCLEOTIDE SEQUENCE [LARGE SCALE GENOMIC DNA]</scope>
    <source>
        <strain evidence="6 7">99-46-Y</strain>
    </source>
</reference>
<dbReference type="PANTHER" id="PTHR30329">
    <property type="entry name" value="STATOR ELEMENT OF FLAGELLAR MOTOR COMPLEX"/>
    <property type="match status" value="1"/>
</dbReference>
<feature type="domain" description="OmpA-like" evidence="5">
    <location>
        <begin position="168"/>
        <end position="286"/>
    </location>
</feature>
<dbReference type="InterPro" id="IPR006664">
    <property type="entry name" value="OMP_bac"/>
</dbReference>
<accession>A0A7Y3ZXJ0</accession>
<evidence type="ECO:0000313" key="7">
    <source>
        <dbReference type="Proteomes" id="UP000565719"/>
    </source>
</evidence>
<dbReference type="SUPFAM" id="SSF103088">
    <property type="entry name" value="OmpA-like"/>
    <property type="match status" value="1"/>
</dbReference>
<evidence type="ECO:0000256" key="4">
    <source>
        <dbReference type="SAM" id="SignalP"/>
    </source>
</evidence>
<dbReference type="PRINTS" id="PR01021">
    <property type="entry name" value="OMPADOMAIN"/>
</dbReference>
<dbReference type="Proteomes" id="UP000565719">
    <property type="component" value="Unassembled WGS sequence"/>
</dbReference>
<dbReference type="Pfam" id="PF00691">
    <property type="entry name" value="OmpA"/>
    <property type="match status" value="1"/>
</dbReference>
<name>A0A7Y3ZXJ0_9VIBR</name>
<keyword evidence="2 3" id="KW-0472">Membrane</keyword>
<dbReference type="InterPro" id="IPR006665">
    <property type="entry name" value="OmpA-like"/>
</dbReference>
<dbReference type="Pfam" id="PF18393">
    <property type="entry name" value="MotY_N"/>
    <property type="match status" value="1"/>
</dbReference>
<sequence>MNIKIKKKYLLLIIFYCSSAMAKFEYEVPMDKVNWMYKGSSLKCSLFFNNSSYGKFIFRSEEVGKINFKIDLVENNDRWKYGQLYSTPEPWSNNNKSKGVGHHVPIKNGHFTFNTDISGLLDKIIQGNWIKLSLSGNQTSELQSLLLPTIRIQRPLVQFRNCLSYLPQMPYSTARNITFTFDQGERTLNRAHKQTLNALSTYLHADNNISHILIDGYSDNIGSDLSNLALSKQRADEIAKGLIDKDISKEKIQVRSHGSRYPMVSNETIEGRAKNRRVTIRLVKNDEKIVPQKTQTINDMEEA</sequence>
<evidence type="ECO:0000259" key="5">
    <source>
        <dbReference type="PROSITE" id="PS51123"/>
    </source>
</evidence>
<feature type="chain" id="PRO_5030615537" evidence="4">
    <location>
        <begin position="23"/>
        <end position="303"/>
    </location>
</feature>
<organism evidence="6 7">
    <name type="scientific">Vibrio pectenicida</name>
    <dbReference type="NCBI Taxonomy" id="62763"/>
    <lineage>
        <taxon>Bacteria</taxon>
        <taxon>Pseudomonadati</taxon>
        <taxon>Pseudomonadota</taxon>
        <taxon>Gammaproteobacteria</taxon>
        <taxon>Vibrionales</taxon>
        <taxon>Vibrionaceae</taxon>
        <taxon>Vibrio</taxon>
    </lineage>
</organism>
<dbReference type="PANTHER" id="PTHR30329:SF17">
    <property type="entry name" value="LIPOPROTEIN YFIB-RELATED"/>
    <property type="match status" value="1"/>
</dbReference>
<evidence type="ECO:0000256" key="1">
    <source>
        <dbReference type="ARBA" id="ARBA00004442"/>
    </source>
</evidence>
<dbReference type="GO" id="GO:0009279">
    <property type="term" value="C:cell outer membrane"/>
    <property type="evidence" value="ECO:0007669"/>
    <property type="project" value="UniProtKB-SubCell"/>
</dbReference>
<comment type="subcellular location">
    <subcellularLocation>
        <location evidence="1">Cell outer membrane</location>
    </subcellularLocation>
</comment>
<dbReference type="PROSITE" id="PS51123">
    <property type="entry name" value="OMPA_2"/>
    <property type="match status" value="1"/>
</dbReference>
<dbReference type="PRINTS" id="PR01023">
    <property type="entry name" value="NAFLGMOTY"/>
</dbReference>
<evidence type="ECO:0000256" key="3">
    <source>
        <dbReference type="PROSITE-ProRule" id="PRU00473"/>
    </source>
</evidence>
<keyword evidence="4" id="KW-0732">Signal</keyword>
<dbReference type="RefSeq" id="WP_171359897.1">
    <property type="nucleotide sequence ID" value="NZ_VTXC01000005.1"/>
</dbReference>
<evidence type="ECO:0000256" key="2">
    <source>
        <dbReference type="ARBA" id="ARBA00023136"/>
    </source>
</evidence>
<dbReference type="Gene3D" id="2.60.40.2540">
    <property type="match status" value="1"/>
</dbReference>
<dbReference type="InterPro" id="IPR036737">
    <property type="entry name" value="OmpA-like_sf"/>
</dbReference>